<keyword evidence="6" id="KW-1185">Reference proteome</keyword>
<evidence type="ECO:0000256" key="3">
    <source>
        <dbReference type="ARBA" id="ARBA00022821"/>
    </source>
</evidence>
<evidence type="ECO:0000313" key="6">
    <source>
        <dbReference type="Proteomes" id="UP000501690"/>
    </source>
</evidence>
<evidence type="ECO:0000256" key="2">
    <source>
        <dbReference type="ARBA" id="ARBA00022741"/>
    </source>
</evidence>
<keyword evidence="2" id="KW-0547">Nucleotide-binding</keyword>
<dbReference type="EMBL" id="CP039347">
    <property type="protein sequence ID" value="QCD85738.1"/>
    <property type="molecule type" value="Genomic_DNA"/>
</dbReference>
<evidence type="ECO:0000259" key="4">
    <source>
        <dbReference type="Pfam" id="PF18052"/>
    </source>
</evidence>
<gene>
    <name evidence="5" type="ORF">DEO72_LG3g258</name>
</gene>
<dbReference type="Gene3D" id="1.20.5.4130">
    <property type="match status" value="1"/>
</dbReference>
<evidence type="ECO:0000313" key="5">
    <source>
        <dbReference type="EMBL" id="QCD85738.1"/>
    </source>
</evidence>
<keyword evidence="1" id="KW-0677">Repeat</keyword>
<protein>
    <recommendedName>
        <fullName evidence="4">Disease resistance N-terminal domain-containing protein</fullName>
    </recommendedName>
</protein>
<sequence>MPVLETLGGALFGAVLQVLFDKLNSHQVLGFFRGRNLDEKLLKRLKRKLMDVNAVIDDAEQKQFSDSLVKEWLGEVRDVLYDAEDLLEQIHYEFFKSELEAEFHTRASKVRNFESKMIEVLDDLESLLSQKVVQDF</sequence>
<dbReference type="GO" id="GO:0006952">
    <property type="term" value="P:defense response"/>
    <property type="evidence" value="ECO:0007669"/>
    <property type="project" value="UniProtKB-KW"/>
</dbReference>
<evidence type="ECO:0000256" key="1">
    <source>
        <dbReference type="ARBA" id="ARBA00022737"/>
    </source>
</evidence>
<keyword evidence="3" id="KW-0611">Plant defense</keyword>
<feature type="domain" description="Disease resistance N-terminal" evidence="4">
    <location>
        <begin position="14"/>
        <end position="103"/>
    </location>
</feature>
<accession>A0A4D6LB13</accession>
<dbReference type="AlphaFoldDB" id="A0A4D6LB13"/>
<dbReference type="InterPro" id="IPR041118">
    <property type="entry name" value="Rx_N"/>
</dbReference>
<proteinExistence type="predicted"/>
<reference evidence="5 6" key="1">
    <citation type="submission" date="2019-04" db="EMBL/GenBank/DDBJ databases">
        <title>An improved genome assembly and genetic linkage map for asparagus bean, Vigna unguiculata ssp. sesquipedialis.</title>
        <authorList>
            <person name="Xia Q."/>
            <person name="Zhang R."/>
            <person name="Dong Y."/>
        </authorList>
    </citation>
    <scope>NUCLEOTIDE SEQUENCE [LARGE SCALE GENOMIC DNA]</scope>
    <source>
        <tissue evidence="5">Leaf</tissue>
    </source>
</reference>
<name>A0A4D6LB13_VIGUN</name>
<dbReference type="Proteomes" id="UP000501690">
    <property type="component" value="Linkage Group LG3"/>
</dbReference>
<dbReference type="GO" id="GO:0000166">
    <property type="term" value="F:nucleotide binding"/>
    <property type="evidence" value="ECO:0007669"/>
    <property type="project" value="UniProtKB-KW"/>
</dbReference>
<dbReference type="Pfam" id="PF18052">
    <property type="entry name" value="Rx_N"/>
    <property type="match status" value="1"/>
</dbReference>
<organism evidence="5 6">
    <name type="scientific">Vigna unguiculata</name>
    <name type="common">Cowpea</name>
    <dbReference type="NCBI Taxonomy" id="3917"/>
    <lineage>
        <taxon>Eukaryota</taxon>
        <taxon>Viridiplantae</taxon>
        <taxon>Streptophyta</taxon>
        <taxon>Embryophyta</taxon>
        <taxon>Tracheophyta</taxon>
        <taxon>Spermatophyta</taxon>
        <taxon>Magnoliopsida</taxon>
        <taxon>eudicotyledons</taxon>
        <taxon>Gunneridae</taxon>
        <taxon>Pentapetalae</taxon>
        <taxon>rosids</taxon>
        <taxon>fabids</taxon>
        <taxon>Fabales</taxon>
        <taxon>Fabaceae</taxon>
        <taxon>Papilionoideae</taxon>
        <taxon>50 kb inversion clade</taxon>
        <taxon>NPAAA clade</taxon>
        <taxon>indigoferoid/millettioid clade</taxon>
        <taxon>Phaseoleae</taxon>
        <taxon>Vigna</taxon>
    </lineage>
</organism>